<accession>A0A1Y2EL38</accession>
<organism evidence="2 3">
    <name type="scientific">Leucosporidium creatinivorum</name>
    <dbReference type="NCBI Taxonomy" id="106004"/>
    <lineage>
        <taxon>Eukaryota</taxon>
        <taxon>Fungi</taxon>
        <taxon>Dikarya</taxon>
        <taxon>Basidiomycota</taxon>
        <taxon>Pucciniomycotina</taxon>
        <taxon>Microbotryomycetes</taxon>
        <taxon>Leucosporidiales</taxon>
        <taxon>Leucosporidium</taxon>
    </lineage>
</organism>
<dbReference type="InParanoid" id="A0A1Y2EL38"/>
<evidence type="ECO:0000256" key="1">
    <source>
        <dbReference type="SAM" id="MobiDB-lite"/>
    </source>
</evidence>
<comment type="caution">
    <text evidence="2">The sequence shown here is derived from an EMBL/GenBank/DDBJ whole genome shotgun (WGS) entry which is preliminary data.</text>
</comment>
<evidence type="ECO:0000313" key="3">
    <source>
        <dbReference type="Proteomes" id="UP000193467"/>
    </source>
</evidence>
<dbReference type="AlphaFoldDB" id="A0A1Y2EL38"/>
<proteinExistence type="predicted"/>
<feature type="region of interest" description="Disordered" evidence="1">
    <location>
        <begin position="247"/>
        <end position="280"/>
    </location>
</feature>
<dbReference type="OrthoDB" id="2537577at2759"/>
<sequence length="280" mass="31311">MEGHIAEAAARAAATAAADWSTGTSFSSTTPCSNVWAHDEHQDLQVRYTKALEDLSAARQEVIRLTVELSAAKPPRQRAPRSPAVDLNVNSPDSLQHAPAPLHPRPILGPLPSQPPDPIDLVKYHDEISNWVRPVYAPEQISHITNFLSSQAVVTNLRHAMVDLNGQVPSQSEWKLWCADRLVVVRDILDPGRTWRQQQEEHKRLAVAVMEKRWPTLTLCEDDVCWKASQFLSKRLDEVIKLGHQGQKKRLREGSDGPLNGLSPDRSGDERVMDDPLLYS</sequence>
<protein>
    <submittedName>
        <fullName evidence="2">Uncharacterized protein</fullName>
    </submittedName>
</protein>
<feature type="compositionally biased region" description="Pro residues" evidence="1">
    <location>
        <begin position="101"/>
        <end position="114"/>
    </location>
</feature>
<reference evidence="2 3" key="1">
    <citation type="submission" date="2016-07" db="EMBL/GenBank/DDBJ databases">
        <title>Pervasive Adenine N6-methylation of Active Genes in Fungi.</title>
        <authorList>
            <consortium name="DOE Joint Genome Institute"/>
            <person name="Mondo S.J."/>
            <person name="Dannebaum R.O."/>
            <person name="Kuo R.C."/>
            <person name="Labutti K."/>
            <person name="Haridas S."/>
            <person name="Kuo A."/>
            <person name="Salamov A."/>
            <person name="Ahrendt S.R."/>
            <person name="Lipzen A."/>
            <person name="Sullivan W."/>
            <person name="Andreopoulos W.B."/>
            <person name="Clum A."/>
            <person name="Lindquist E."/>
            <person name="Daum C."/>
            <person name="Ramamoorthy G.K."/>
            <person name="Gryganskyi A."/>
            <person name="Culley D."/>
            <person name="Magnuson J.K."/>
            <person name="James T.Y."/>
            <person name="O'Malley M.A."/>
            <person name="Stajich J.E."/>
            <person name="Spatafora J.W."/>
            <person name="Visel A."/>
            <person name="Grigoriev I.V."/>
        </authorList>
    </citation>
    <scope>NUCLEOTIDE SEQUENCE [LARGE SCALE GENOMIC DNA]</scope>
    <source>
        <strain evidence="2 3">62-1032</strain>
    </source>
</reference>
<dbReference type="Proteomes" id="UP000193467">
    <property type="component" value="Unassembled WGS sequence"/>
</dbReference>
<keyword evidence="3" id="KW-1185">Reference proteome</keyword>
<dbReference type="EMBL" id="MCGR01000053">
    <property type="protein sequence ID" value="ORY72218.1"/>
    <property type="molecule type" value="Genomic_DNA"/>
</dbReference>
<feature type="region of interest" description="Disordered" evidence="1">
    <location>
        <begin position="72"/>
        <end position="114"/>
    </location>
</feature>
<gene>
    <name evidence="2" type="ORF">BCR35DRAFT_354457</name>
</gene>
<evidence type="ECO:0000313" key="2">
    <source>
        <dbReference type="EMBL" id="ORY72218.1"/>
    </source>
</evidence>
<name>A0A1Y2EL38_9BASI</name>